<dbReference type="EMBL" id="BAABCR010000015">
    <property type="protein sequence ID" value="GAA4031677.1"/>
    <property type="molecule type" value="Genomic_DNA"/>
</dbReference>
<dbReference type="NCBIfam" id="TIGR04183">
    <property type="entry name" value="Por_Secre_tail"/>
    <property type="match status" value="1"/>
</dbReference>
<dbReference type="Pfam" id="PF24595">
    <property type="entry name" value="DUF7619"/>
    <property type="match status" value="1"/>
</dbReference>
<proteinExistence type="predicted"/>
<evidence type="ECO:0000256" key="2">
    <source>
        <dbReference type="SAM" id="SignalP"/>
    </source>
</evidence>
<feature type="chain" id="PRO_5045942815" description="Fibronectin type-III domain-containing protein" evidence="2">
    <location>
        <begin position="17"/>
        <end position="770"/>
    </location>
</feature>
<feature type="domain" description="Fibronectin type-III" evidence="3">
    <location>
        <begin position="213"/>
        <end position="307"/>
    </location>
</feature>
<comment type="caution">
    <text evidence="4">The sequence shown here is derived from an EMBL/GenBank/DDBJ whole genome shotgun (WGS) entry which is preliminary data.</text>
</comment>
<protein>
    <recommendedName>
        <fullName evidence="3">Fibronectin type-III domain-containing protein</fullName>
    </recommendedName>
</protein>
<reference evidence="5" key="1">
    <citation type="journal article" date="2019" name="Int. J. Syst. Evol. Microbiol.">
        <title>The Global Catalogue of Microorganisms (GCM) 10K type strain sequencing project: providing services to taxonomists for standard genome sequencing and annotation.</title>
        <authorList>
            <consortium name="The Broad Institute Genomics Platform"/>
            <consortium name="The Broad Institute Genome Sequencing Center for Infectious Disease"/>
            <person name="Wu L."/>
            <person name="Ma J."/>
        </authorList>
    </citation>
    <scope>NUCLEOTIDE SEQUENCE [LARGE SCALE GENOMIC DNA]</scope>
    <source>
        <strain evidence="5">JCM 17064</strain>
    </source>
</reference>
<dbReference type="SMART" id="SM00060">
    <property type="entry name" value="FN3"/>
    <property type="match status" value="1"/>
</dbReference>
<dbReference type="InterPro" id="IPR013783">
    <property type="entry name" value="Ig-like_fold"/>
</dbReference>
<evidence type="ECO:0000256" key="1">
    <source>
        <dbReference type="ARBA" id="ARBA00022729"/>
    </source>
</evidence>
<organism evidence="4 5">
    <name type="scientific">Flavobacterium cheonhonense</name>
    <dbReference type="NCBI Taxonomy" id="706185"/>
    <lineage>
        <taxon>Bacteria</taxon>
        <taxon>Pseudomonadati</taxon>
        <taxon>Bacteroidota</taxon>
        <taxon>Flavobacteriia</taxon>
        <taxon>Flavobacteriales</taxon>
        <taxon>Flavobacteriaceae</taxon>
        <taxon>Flavobacterium</taxon>
    </lineage>
</organism>
<keyword evidence="5" id="KW-1185">Reference proteome</keyword>
<name>A0ABP7TVK4_9FLAO</name>
<accession>A0ABP7TVK4</accession>
<dbReference type="InterPro" id="IPR003961">
    <property type="entry name" value="FN3_dom"/>
</dbReference>
<dbReference type="Pfam" id="PF00041">
    <property type="entry name" value="fn3"/>
    <property type="match status" value="1"/>
</dbReference>
<dbReference type="InterPro" id="IPR036116">
    <property type="entry name" value="FN3_sf"/>
</dbReference>
<dbReference type="InterPro" id="IPR026444">
    <property type="entry name" value="Secre_tail"/>
</dbReference>
<gene>
    <name evidence="4" type="ORF">GCM10022386_14610</name>
</gene>
<dbReference type="InterPro" id="IPR055353">
    <property type="entry name" value="DUF7619"/>
</dbReference>
<dbReference type="CDD" id="cd00063">
    <property type="entry name" value="FN3"/>
    <property type="match status" value="1"/>
</dbReference>
<dbReference type="Pfam" id="PF18962">
    <property type="entry name" value="Por_Secre_tail"/>
    <property type="match status" value="1"/>
</dbReference>
<dbReference type="Proteomes" id="UP001500968">
    <property type="component" value="Unassembled WGS sequence"/>
</dbReference>
<evidence type="ECO:0000313" key="5">
    <source>
        <dbReference type="Proteomes" id="UP001500968"/>
    </source>
</evidence>
<feature type="signal peptide" evidence="2">
    <location>
        <begin position="1"/>
        <end position="16"/>
    </location>
</feature>
<sequence>MKKLLLFLLFCITANAQFQSTYPPIEQCDDNNDQFAVFDLTQLTPTILAAVNPGDYTVAFYDSFANAQNNINPIVNPNNYVNVQPAIQTLGIRIVNNTNGAVNISSVDIRVLPIPNANPATLSECDVTELPIYNLSDALAEITGGNPNVLVTYYETMVDAQTGSNQIQGSGYTPLVFPGTQTLFVRVQNIQNSCFSLTTLTLNTHNCGDPCPAPTQLTATNISDTSFTINWDNVGGSMGSIFNRVCVVPLGAQPSDSFSYVVSATSNSFVLTGLSPDTCYDVYVKKVCDISVSSPWSAPLQICMQDCINSGNCTEALVLNAFIDSNNNGIKDSGESNFSQGNFIYQINDSGNNLNGSPYNGSYYIFDNNPTNSYDFSFQINGGLAAYYASNTTHSNITLSAGSGTTYLYFPITVLQAYVDAGCYIIPQNLPRPGFTYDVVIRYRNNGTSTIPHGTVTFTKDTHVTIYSISQTGVSTTSNGFTYDFTDLALNEIRTITVTLQVPTIPTVNLGDWLSNTASIQINGDAHVPNNTSTLTQMVVGSYDPNDKAESHGGRIVFNDFTSNDYLYYTIRFENTGTANAEFIRVEDLLDPDLDETTFEMLNASHPVNTRRENSQLTWHFYNIDLPPTVTHPNDSHGYVHFRIKPKAGYALGDVIPNTASIFFDYNPPIVTNTFSTEFVENLGNPSFSSKAILMYPNPANQSVTIDLSQSTENLSEIVFFDVVGKRVKVVNSLGEKQMTVNVSDLSKGIYLIEIQTENQLKTIKKLMIQ</sequence>
<dbReference type="SUPFAM" id="SSF49265">
    <property type="entry name" value="Fibronectin type III"/>
    <property type="match status" value="1"/>
</dbReference>
<evidence type="ECO:0000259" key="3">
    <source>
        <dbReference type="PROSITE" id="PS50853"/>
    </source>
</evidence>
<dbReference type="Gene3D" id="2.60.40.10">
    <property type="entry name" value="Immunoglobulins"/>
    <property type="match status" value="1"/>
</dbReference>
<dbReference type="RefSeq" id="WP_324688947.1">
    <property type="nucleotide sequence ID" value="NZ_BAABCR010000015.1"/>
</dbReference>
<evidence type="ECO:0000313" key="4">
    <source>
        <dbReference type="EMBL" id="GAA4031677.1"/>
    </source>
</evidence>
<keyword evidence="1 2" id="KW-0732">Signal</keyword>
<dbReference type="PROSITE" id="PS50853">
    <property type="entry name" value="FN3"/>
    <property type="match status" value="1"/>
</dbReference>